<dbReference type="PANTHER" id="PTHR43304:SF1">
    <property type="entry name" value="PAC DOMAIN-CONTAINING PROTEIN"/>
    <property type="match status" value="1"/>
</dbReference>
<dbReference type="SUPFAM" id="SSF55874">
    <property type="entry name" value="ATPase domain of HSP90 chaperone/DNA topoisomerase II/histidine kinase"/>
    <property type="match status" value="1"/>
</dbReference>
<dbReference type="Gene3D" id="3.30.450.20">
    <property type="entry name" value="PAS domain"/>
    <property type="match status" value="1"/>
</dbReference>
<dbReference type="Proteomes" id="UP000237222">
    <property type="component" value="Unassembled WGS sequence"/>
</dbReference>
<feature type="transmembrane region" description="Helical" evidence="11">
    <location>
        <begin position="20"/>
        <end position="40"/>
    </location>
</feature>
<dbReference type="Pfam" id="PF00512">
    <property type="entry name" value="HisKA"/>
    <property type="match status" value="1"/>
</dbReference>
<evidence type="ECO:0000256" key="3">
    <source>
        <dbReference type="ARBA" id="ARBA00012438"/>
    </source>
</evidence>
<dbReference type="SUPFAM" id="SSF47384">
    <property type="entry name" value="Homodimeric domain of signal transducing histidine kinase"/>
    <property type="match status" value="1"/>
</dbReference>
<keyword evidence="11" id="KW-0472">Membrane</keyword>
<dbReference type="FunFam" id="3.30.565.10:FF:000006">
    <property type="entry name" value="Sensor histidine kinase WalK"/>
    <property type="match status" value="1"/>
</dbReference>
<reference evidence="14" key="1">
    <citation type="submission" date="2018-01" db="EMBL/GenBank/DDBJ databases">
        <authorList>
            <person name="Yu X.-D."/>
        </authorList>
    </citation>
    <scope>NUCLEOTIDE SEQUENCE</scope>
    <source>
        <strain evidence="14">ZX-21</strain>
    </source>
</reference>
<dbReference type="AlphaFoldDB" id="A0A2S4HKD7"/>
<sequence length="664" mass="74357">MQGESRVLAIGEKGSIARQILFPLLLLIVVSNIVVVSIIMRQLDTQLLSAAQHKLNQISQLQAVKFTSNINELINDVLIVSRTAPVRAIANESVGKNASVSGGISVEAWKHQLSIIFTEILGFKGRYDQIRLILADGTEWLRIDRHGDQNAVRVVDDEKLQDKSATNYFQETLKLKSGEVYLSDIELNREFGKVALPERPVIRASTPVYADDGTIFGILVFNENLQDDFEGLRSLAGDDTNVLLSNSVGEYILHPEANKRFQFEYNRSSSIFADYPAAKELLAATGDSFETGIAGKGGEQQVYSLRTIVYGSGGPSSRLIVATSYDLSAALQVKSHLLKQIYFLLILITVIAVLLSIIVARRIAKPIVRMRNALTDQGLNTQSTELPLTSSGEVGDLARVFEQFITELSRRQKILHAEVQERKSAQAELEENNKKLVSLNREMEQFAYIASHDLQEPLRTVASFVDLLVEHNAEQQDEQVKVFHGFILDSVQRMRDLVTALLDYSRLGADSEREEVDCQQLLNDVCEDLGARIEDTQAEIHYSDLPCIAGKRTELRMLFQNMISNGIKFSRQDVRPCIHISAERGEDEWVFRVRDNGIGISSAHFDKIFNIFQRLHNREDFEGAGIGLAHCKKIVQMHSGKIWLESSLGEGSTFYFSLRDIDNG</sequence>
<evidence type="ECO:0000256" key="5">
    <source>
        <dbReference type="ARBA" id="ARBA00022553"/>
    </source>
</evidence>
<dbReference type="GO" id="GO:0000155">
    <property type="term" value="F:phosphorelay sensor kinase activity"/>
    <property type="evidence" value="ECO:0007669"/>
    <property type="project" value="InterPro"/>
</dbReference>
<feature type="domain" description="Histidine kinase" evidence="12">
    <location>
        <begin position="449"/>
        <end position="662"/>
    </location>
</feature>
<keyword evidence="6" id="KW-0808">Transferase</keyword>
<dbReference type="InterPro" id="IPR003660">
    <property type="entry name" value="HAMP_dom"/>
</dbReference>
<evidence type="ECO:0000256" key="6">
    <source>
        <dbReference type="ARBA" id="ARBA00022679"/>
    </source>
</evidence>
<keyword evidence="4" id="KW-1003">Cell membrane</keyword>
<evidence type="ECO:0000313" key="15">
    <source>
        <dbReference type="Proteomes" id="UP000237222"/>
    </source>
</evidence>
<protein>
    <recommendedName>
        <fullName evidence="3">histidine kinase</fullName>
        <ecNumber evidence="3">2.7.13.3</ecNumber>
    </recommendedName>
</protein>
<evidence type="ECO:0000256" key="1">
    <source>
        <dbReference type="ARBA" id="ARBA00000085"/>
    </source>
</evidence>
<keyword evidence="10" id="KW-0175">Coiled coil</keyword>
<evidence type="ECO:0000256" key="9">
    <source>
        <dbReference type="ARBA" id="ARBA00022989"/>
    </source>
</evidence>
<dbReference type="InterPro" id="IPR048760">
    <property type="entry name" value="VP0354-like_sensor_dom"/>
</dbReference>
<dbReference type="SMART" id="SM00304">
    <property type="entry name" value="HAMP"/>
    <property type="match status" value="1"/>
</dbReference>
<organism evidence="14 15">
    <name type="scientific">Zhongshania marina</name>
    <dbReference type="NCBI Taxonomy" id="2304603"/>
    <lineage>
        <taxon>Bacteria</taxon>
        <taxon>Pseudomonadati</taxon>
        <taxon>Pseudomonadota</taxon>
        <taxon>Gammaproteobacteria</taxon>
        <taxon>Cellvibrionales</taxon>
        <taxon>Spongiibacteraceae</taxon>
        <taxon>Zhongshania</taxon>
    </lineage>
</organism>
<evidence type="ECO:0000259" key="13">
    <source>
        <dbReference type="PROSITE" id="PS50885"/>
    </source>
</evidence>
<dbReference type="SMART" id="SM00388">
    <property type="entry name" value="HisKA"/>
    <property type="match status" value="1"/>
</dbReference>
<feature type="coiled-coil region" evidence="10">
    <location>
        <begin position="415"/>
        <end position="442"/>
    </location>
</feature>
<dbReference type="InterPro" id="IPR052162">
    <property type="entry name" value="Sensor_kinase/Photoreceptor"/>
</dbReference>
<dbReference type="GO" id="GO:0005886">
    <property type="term" value="C:plasma membrane"/>
    <property type="evidence" value="ECO:0007669"/>
    <property type="project" value="UniProtKB-SubCell"/>
</dbReference>
<dbReference type="InterPro" id="IPR036097">
    <property type="entry name" value="HisK_dim/P_sf"/>
</dbReference>
<dbReference type="SMART" id="SM00387">
    <property type="entry name" value="HATPase_c"/>
    <property type="match status" value="1"/>
</dbReference>
<evidence type="ECO:0000259" key="12">
    <source>
        <dbReference type="PROSITE" id="PS50109"/>
    </source>
</evidence>
<evidence type="ECO:0000256" key="11">
    <source>
        <dbReference type="SAM" id="Phobius"/>
    </source>
</evidence>
<evidence type="ECO:0000256" key="4">
    <source>
        <dbReference type="ARBA" id="ARBA00022475"/>
    </source>
</evidence>
<comment type="caution">
    <text evidence="14">The sequence shown here is derived from an EMBL/GenBank/DDBJ whole genome shotgun (WGS) entry which is preliminary data.</text>
</comment>
<dbReference type="InterPro" id="IPR004358">
    <property type="entry name" value="Sig_transdc_His_kin-like_C"/>
</dbReference>
<dbReference type="Gene3D" id="6.10.340.10">
    <property type="match status" value="1"/>
</dbReference>
<dbReference type="InterPro" id="IPR003594">
    <property type="entry name" value="HATPase_dom"/>
</dbReference>
<dbReference type="SUPFAM" id="SSF103190">
    <property type="entry name" value="Sensory domain-like"/>
    <property type="match status" value="1"/>
</dbReference>
<name>A0A2S4HKD7_9GAMM</name>
<proteinExistence type="predicted"/>
<evidence type="ECO:0000256" key="10">
    <source>
        <dbReference type="SAM" id="Coils"/>
    </source>
</evidence>
<keyword evidence="5" id="KW-0597">Phosphoprotein</keyword>
<feature type="transmembrane region" description="Helical" evidence="11">
    <location>
        <begin position="341"/>
        <end position="360"/>
    </location>
</feature>
<comment type="subcellular location">
    <subcellularLocation>
        <location evidence="2">Cell membrane</location>
        <topology evidence="2">Multi-pass membrane protein</topology>
    </subcellularLocation>
</comment>
<dbReference type="InterPro" id="IPR005467">
    <property type="entry name" value="His_kinase_dom"/>
</dbReference>
<dbReference type="OrthoDB" id="9808408at2"/>
<dbReference type="EMBL" id="PQGG01000006">
    <property type="protein sequence ID" value="POP54409.1"/>
    <property type="molecule type" value="Genomic_DNA"/>
</dbReference>
<dbReference type="PROSITE" id="PS50885">
    <property type="entry name" value="HAMP"/>
    <property type="match status" value="1"/>
</dbReference>
<accession>A0A2S4HKD7</accession>
<dbReference type="RefSeq" id="WP_103682781.1">
    <property type="nucleotide sequence ID" value="NZ_PQGG01000006.1"/>
</dbReference>
<dbReference type="InterPro" id="IPR036890">
    <property type="entry name" value="HATPase_C_sf"/>
</dbReference>
<dbReference type="Gene3D" id="3.30.565.10">
    <property type="entry name" value="Histidine kinase-like ATPase, C-terminal domain"/>
    <property type="match status" value="1"/>
</dbReference>
<keyword evidence="8" id="KW-0418">Kinase</keyword>
<dbReference type="CDD" id="cd00082">
    <property type="entry name" value="HisKA"/>
    <property type="match status" value="1"/>
</dbReference>
<keyword evidence="9 11" id="KW-1133">Transmembrane helix</keyword>
<dbReference type="InterPro" id="IPR003661">
    <property type="entry name" value="HisK_dim/P_dom"/>
</dbReference>
<keyword evidence="7 11" id="KW-0812">Transmembrane</keyword>
<dbReference type="PROSITE" id="PS50109">
    <property type="entry name" value="HIS_KIN"/>
    <property type="match status" value="1"/>
</dbReference>
<dbReference type="PRINTS" id="PR00344">
    <property type="entry name" value="BCTRLSENSOR"/>
</dbReference>
<evidence type="ECO:0000256" key="7">
    <source>
        <dbReference type="ARBA" id="ARBA00022692"/>
    </source>
</evidence>
<dbReference type="Pfam" id="PF21623">
    <property type="entry name" value="HK_sensor_dom_bact"/>
    <property type="match status" value="1"/>
</dbReference>
<evidence type="ECO:0000256" key="8">
    <source>
        <dbReference type="ARBA" id="ARBA00022777"/>
    </source>
</evidence>
<dbReference type="EC" id="2.7.13.3" evidence="3"/>
<feature type="domain" description="HAMP" evidence="13">
    <location>
        <begin position="361"/>
        <end position="413"/>
    </location>
</feature>
<dbReference type="CDD" id="cd18773">
    <property type="entry name" value="PDC1_HK_sensor"/>
    <property type="match status" value="1"/>
</dbReference>
<dbReference type="Pfam" id="PF02518">
    <property type="entry name" value="HATPase_c"/>
    <property type="match status" value="1"/>
</dbReference>
<dbReference type="PANTHER" id="PTHR43304">
    <property type="entry name" value="PHYTOCHROME-LIKE PROTEIN CPH1"/>
    <property type="match status" value="1"/>
</dbReference>
<evidence type="ECO:0000313" key="14">
    <source>
        <dbReference type="EMBL" id="POP54409.1"/>
    </source>
</evidence>
<evidence type="ECO:0000256" key="2">
    <source>
        <dbReference type="ARBA" id="ARBA00004651"/>
    </source>
</evidence>
<gene>
    <name evidence="14" type="ORF">C0068_01785</name>
</gene>
<dbReference type="Gene3D" id="1.10.287.130">
    <property type="match status" value="1"/>
</dbReference>
<dbReference type="InterPro" id="IPR029151">
    <property type="entry name" value="Sensor-like_sf"/>
</dbReference>
<comment type="catalytic activity">
    <reaction evidence="1">
        <text>ATP + protein L-histidine = ADP + protein N-phospho-L-histidine.</text>
        <dbReference type="EC" id="2.7.13.3"/>
    </reaction>
</comment>